<dbReference type="EMBL" id="LUEZ02000005">
    <property type="protein sequence ID" value="RDB30450.1"/>
    <property type="molecule type" value="Genomic_DNA"/>
</dbReference>
<proteinExistence type="predicted"/>
<comment type="caution">
    <text evidence="1">The sequence shown here is derived from an EMBL/GenBank/DDBJ whole genome shotgun (WGS) entry which is preliminary data.</text>
</comment>
<name>A0A369KAH2_HYPMA</name>
<protein>
    <submittedName>
        <fullName evidence="1">Uncharacterized protein</fullName>
    </submittedName>
</protein>
<keyword evidence="2" id="KW-1185">Reference proteome</keyword>
<accession>A0A369KAH2</accession>
<dbReference type="Proteomes" id="UP000076154">
    <property type="component" value="Unassembled WGS sequence"/>
</dbReference>
<gene>
    <name evidence="1" type="ORF">Hypma_007105</name>
</gene>
<organism evidence="1 2">
    <name type="scientific">Hypsizygus marmoreus</name>
    <name type="common">White beech mushroom</name>
    <name type="synonym">Agaricus marmoreus</name>
    <dbReference type="NCBI Taxonomy" id="39966"/>
    <lineage>
        <taxon>Eukaryota</taxon>
        <taxon>Fungi</taxon>
        <taxon>Dikarya</taxon>
        <taxon>Basidiomycota</taxon>
        <taxon>Agaricomycotina</taxon>
        <taxon>Agaricomycetes</taxon>
        <taxon>Agaricomycetidae</taxon>
        <taxon>Agaricales</taxon>
        <taxon>Tricholomatineae</taxon>
        <taxon>Lyophyllaceae</taxon>
        <taxon>Hypsizygus</taxon>
    </lineage>
</organism>
<dbReference type="InParanoid" id="A0A369KAH2"/>
<evidence type="ECO:0000313" key="2">
    <source>
        <dbReference type="Proteomes" id="UP000076154"/>
    </source>
</evidence>
<reference evidence="1" key="1">
    <citation type="submission" date="2018-04" db="EMBL/GenBank/DDBJ databases">
        <title>Whole genome sequencing of Hypsizygus marmoreus.</title>
        <authorList>
            <person name="Choi I.-G."/>
            <person name="Min B."/>
            <person name="Kim J.-G."/>
            <person name="Kim S."/>
            <person name="Oh Y.-L."/>
            <person name="Kong W.-S."/>
            <person name="Park H."/>
            <person name="Jeong J."/>
            <person name="Song E.-S."/>
        </authorList>
    </citation>
    <scope>NUCLEOTIDE SEQUENCE [LARGE SCALE GENOMIC DNA]</scope>
    <source>
        <strain evidence="1">51987-8</strain>
    </source>
</reference>
<sequence length="85" mass="10192">MCWCQMFHGTNGLLEPRWRSTFGQFSFQANPSRQRITRTLQNFVQFSYSDHRILFLTISYPREPNYCSGYALVTHLQRLRIQVMI</sequence>
<evidence type="ECO:0000313" key="1">
    <source>
        <dbReference type="EMBL" id="RDB30450.1"/>
    </source>
</evidence>
<dbReference type="AlphaFoldDB" id="A0A369KAH2"/>